<gene>
    <name evidence="1" type="ORF">EJP67_16605</name>
</gene>
<accession>A0A433MM29</accession>
<proteinExistence type="predicted"/>
<protein>
    <recommendedName>
        <fullName evidence="3">Head decoration protein</fullName>
    </recommendedName>
</protein>
<dbReference type="OrthoDB" id="6686945at2"/>
<sequence>MATVTSKTGLQQRIFGGTPYGNKTVHKYQLDTNSSGGVVDGDSTAALASGDKVRLGKIPAGFELHGALVLVSTAFTASVTGKLGFEYADGVDDTQAAADAQSRPYVPQDDDYFGAAFALNTAGRYPASNTAVRPVTLPKDAFLILTTGGAANAKVAAMDVLVEGVDRGQL</sequence>
<dbReference type="EMBL" id="RXFT01000006">
    <property type="protein sequence ID" value="RUR68684.1"/>
    <property type="molecule type" value="Genomic_DNA"/>
</dbReference>
<dbReference type="Proteomes" id="UP000281118">
    <property type="component" value="Unassembled WGS sequence"/>
</dbReference>
<evidence type="ECO:0000313" key="2">
    <source>
        <dbReference type="Proteomes" id="UP000281118"/>
    </source>
</evidence>
<reference evidence="1 2" key="1">
    <citation type="submission" date="2018-12" db="EMBL/GenBank/DDBJ databases">
        <title>The genome sequences of Variovorax guangxiensis DSM 27352.</title>
        <authorList>
            <person name="Gao J."/>
            <person name="Sun J."/>
        </authorList>
    </citation>
    <scope>NUCLEOTIDE SEQUENCE [LARGE SCALE GENOMIC DNA]</scope>
    <source>
        <strain evidence="1 2">DSM 27352</strain>
    </source>
</reference>
<organism evidence="1 2">
    <name type="scientific">Variovorax guangxiensis</name>
    <dbReference type="NCBI Taxonomy" id="1775474"/>
    <lineage>
        <taxon>Bacteria</taxon>
        <taxon>Pseudomonadati</taxon>
        <taxon>Pseudomonadota</taxon>
        <taxon>Betaproteobacteria</taxon>
        <taxon>Burkholderiales</taxon>
        <taxon>Comamonadaceae</taxon>
        <taxon>Variovorax</taxon>
    </lineage>
</organism>
<dbReference type="RefSeq" id="WP_126022819.1">
    <property type="nucleotide sequence ID" value="NZ_RXFT01000006.1"/>
</dbReference>
<evidence type="ECO:0000313" key="1">
    <source>
        <dbReference type="EMBL" id="RUR68684.1"/>
    </source>
</evidence>
<comment type="caution">
    <text evidence="1">The sequence shown here is derived from an EMBL/GenBank/DDBJ whole genome shotgun (WGS) entry which is preliminary data.</text>
</comment>
<dbReference type="AlphaFoldDB" id="A0A433MM29"/>
<name>A0A433MM29_9BURK</name>
<evidence type="ECO:0008006" key="3">
    <source>
        <dbReference type="Google" id="ProtNLM"/>
    </source>
</evidence>